<organism evidence="1 2">
    <name type="scientific">Ajellomyces capsulatus</name>
    <name type="common">Darling's disease fungus</name>
    <name type="synonym">Histoplasma capsulatum</name>
    <dbReference type="NCBI Taxonomy" id="5037"/>
    <lineage>
        <taxon>Eukaryota</taxon>
        <taxon>Fungi</taxon>
        <taxon>Dikarya</taxon>
        <taxon>Ascomycota</taxon>
        <taxon>Pezizomycotina</taxon>
        <taxon>Eurotiomycetes</taxon>
        <taxon>Eurotiomycetidae</taxon>
        <taxon>Onygenales</taxon>
        <taxon>Ajellomycetaceae</taxon>
        <taxon>Histoplasma</taxon>
    </lineage>
</organism>
<gene>
    <name evidence="1" type="ORF">I7I52_05613</name>
</gene>
<evidence type="ECO:0000313" key="1">
    <source>
        <dbReference type="EMBL" id="KAG5294085.1"/>
    </source>
</evidence>
<proteinExistence type="predicted"/>
<comment type="caution">
    <text evidence="1">The sequence shown here is derived from an EMBL/GenBank/DDBJ whole genome shotgun (WGS) entry which is preliminary data.</text>
</comment>
<dbReference type="EMBL" id="JAEVHI010000004">
    <property type="protein sequence ID" value="KAG5294085.1"/>
    <property type="molecule type" value="Genomic_DNA"/>
</dbReference>
<dbReference type="VEuPathDB" id="FungiDB:I7I52_05613"/>
<dbReference type="Proteomes" id="UP000670092">
    <property type="component" value="Unassembled WGS sequence"/>
</dbReference>
<dbReference type="InterPro" id="IPR035896">
    <property type="entry name" value="AN1-like_Znf"/>
</dbReference>
<dbReference type="SUPFAM" id="SSF118310">
    <property type="entry name" value="AN1-like Zinc finger"/>
    <property type="match status" value="1"/>
</dbReference>
<reference evidence="1 2" key="1">
    <citation type="submission" date="2021-01" db="EMBL/GenBank/DDBJ databases">
        <title>Chromosome-level genome assembly of a human fungal pathogen reveals clustering of transcriptionally co-regulated genes.</title>
        <authorList>
            <person name="Voorhies M."/>
            <person name="Cohen S."/>
            <person name="Shea T.P."/>
            <person name="Petrus S."/>
            <person name="Munoz J.F."/>
            <person name="Poplawski S."/>
            <person name="Goldman W.E."/>
            <person name="Michael T."/>
            <person name="Cuomo C.A."/>
            <person name="Sil A."/>
            <person name="Beyhan S."/>
        </authorList>
    </citation>
    <scope>NUCLEOTIDE SEQUENCE [LARGE SCALE GENOMIC DNA]</scope>
    <source>
        <strain evidence="1 2">G184AR</strain>
    </source>
</reference>
<evidence type="ECO:0008006" key="3">
    <source>
        <dbReference type="Google" id="ProtNLM"/>
    </source>
</evidence>
<accession>A0A8H7YKJ7</accession>
<protein>
    <recommendedName>
        <fullName evidence="3">AN1-type domain-containing protein</fullName>
    </recommendedName>
</protein>
<evidence type="ECO:0000313" key="2">
    <source>
        <dbReference type="Proteomes" id="UP000670092"/>
    </source>
</evidence>
<dbReference type="AlphaFoldDB" id="A0A8H7YKJ7"/>
<sequence>MTSMLDRFFNCDFAGCLLPSVRGLGPCERCSLQLCLTHRRSPFHKCDDTVCAAKSCS</sequence>
<name>A0A8H7YKJ7_AJECA</name>